<accession>A0A815XM71</accession>
<proteinExistence type="inferred from homology"/>
<evidence type="ECO:0000313" key="9">
    <source>
        <dbReference type="EMBL" id="CAF1559734.1"/>
    </source>
</evidence>
<keyword evidence="4" id="KW-0548">Nucleotidyltransferase</keyword>
<evidence type="ECO:0000256" key="2">
    <source>
        <dbReference type="ARBA" id="ARBA00022676"/>
    </source>
</evidence>
<keyword evidence="6" id="KW-0520">NAD</keyword>
<dbReference type="PANTHER" id="PTHR24135">
    <property type="entry name" value="SH3 AND MULTIPLE ANKYRIN REPEAT DOMAINS PROTEIN"/>
    <property type="match status" value="1"/>
</dbReference>
<dbReference type="SUPFAM" id="SSF50156">
    <property type="entry name" value="PDZ domain-like"/>
    <property type="match status" value="1"/>
</dbReference>
<evidence type="ECO:0000256" key="6">
    <source>
        <dbReference type="RuleBase" id="RU361228"/>
    </source>
</evidence>
<evidence type="ECO:0000313" key="12">
    <source>
        <dbReference type="Proteomes" id="UP000663829"/>
    </source>
</evidence>
<dbReference type="Proteomes" id="UP000663829">
    <property type="component" value="Unassembled WGS sequence"/>
</dbReference>
<dbReference type="PANTHER" id="PTHR24135:SF28">
    <property type="entry name" value="LD13733P"/>
    <property type="match status" value="1"/>
</dbReference>
<comment type="caution">
    <text evidence="9">The sequence shown here is derived from an EMBL/GenBank/DDBJ whole genome shotgun (WGS) entry which is preliminary data.</text>
</comment>
<dbReference type="Proteomes" id="UP000681722">
    <property type="component" value="Unassembled WGS sequence"/>
</dbReference>
<evidence type="ECO:0000259" key="7">
    <source>
        <dbReference type="PROSITE" id="PS50106"/>
    </source>
</evidence>
<dbReference type="GO" id="GO:0016779">
    <property type="term" value="F:nucleotidyltransferase activity"/>
    <property type="evidence" value="ECO:0007669"/>
    <property type="project" value="UniProtKB-KW"/>
</dbReference>
<dbReference type="SMART" id="SM00228">
    <property type="entry name" value="PDZ"/>
    <property type="match status" value="1"/>
</dbReference>
<evidence type="ECO:0000256" key="4">
    <source>
        <dbReference type="ARBA" id="ARBA00022695"/>
    </source>
</evidence>
<dbReference type="InterPro" id="IPR001478">
    <property type="entry name" value="PDZ"/>
</dbReference>
<feature type="domain" description="PDZ" evidence="7">
    <location>
        <begin position="1"/>
        <end position="72"/>
    </location>
</feature>
<dbReference type="Pfam" id="PF01129">
    <property type="entry name" value="ART"/>
    <property type="match status" value="1"/>
</dbReference>
<dbReference type="EMBL" id="CAJNOQ010028217">
    <property type="protein sequence ID" value="CAF1559734.1"/>
    <property type="molecule type" value="Genomic_DNA"/>
</dbReference>
<dbReference type="Gene3D" id="2.30.42.10">
    <property type="match status" value="1"/>
</dbReference>
<dbReference type="InterPro" id="IPR051569">
    <property type="entry name" value="SHANK"/>
</dbReference>
<keyword evidence="12" id="KW-1185">Reference proteome</keyword>
<dbReference type="PROSITE" id="PS50106">
    <property type="entry name" value="PDZ"/>
    <property type="match status" value="1"/>
</dbReference>
<evidence type="ECO:0000313" key="8">
    <source>
        <dbReference type="EMBL" id="CAF1452022.1"/>
    </source>
</evidence>
<evidence type="ECO:0000313" key="11">
    <source>
        <dbReference type="EMBL" id="CAF4421100.1"/>
    </source>
</evidence>
<dbReference type="InterPro" id="IPR036034">
    <property type="entry name" value="PDZ_sf"/>
</dbReference>
<gene>
    <name evidence="9" type="ORF">GPM918_LOCUS39689</name>
    <name evidence="8" type="ORF">OVA965_LOCUS34876</name>
    <name evidence="11" type="ORF">SRO942_LOCUS40582</name>
    <name evidence="10" type="ORF">TMI583_LOCUS35819</name>
</gene>
<evidence type="ECO:0000256" key="3">
    <source>
        <dbReference type="ARBA" id="ARBA00022679"/>
    </source>
</evidence>
<dbReference type="GO" id="GO:0045211">
    <property type="term" value="C:postsynaptic membrane"/>
    <property type="evidence" value="ECO:0007669"/>
    <property type="project" value="TreeGrafter"/>
</dbReference>
<keyword evidence="3 6" id="KW-0808">Transferase</keyword>
<evidence type="ECO:0000313" key="10">
    <source>
        <dbReference type="EMBL" id="CAF4246555.1"/>
    </source>
</evidence>
<dbReference type="Pfam" id="PF00595">
    <property type="entry name" value="PDZ"/>
    <property type="match status" value="1"/>
</dbReference>
<dbReference type="Proteomes" id="UP000682733">
    <property type="component" value="Unassembled WGS sequence"/>
</dbReference>
<dbReference type="InterPro" id="IPR000768">
    <property type="entry name" value="ART"/>
</dbReference>
<dbReference type="EC" id="2.4.2.31" evidence="6"/>
<comment type="catalytic activity">
    <reaction evidence="5 6">
        <text>L-arginyl-[protein] + NAD(+) = N(omega)-(ADP-D-ribosyl)-L-arginyl-[protein] + nicotinamide + H(+)</text>
        <dbReference type="Rhea" id="RHEA:19149"/>
        <dbReference type="Rhea" id="RHEA-COMP:10532"/>
        <dbReference type="Rhea" id="RHEA-COMP:15087"/>
        <dbReference type="ChEBI" id="CHEBI:15378"/>
        <dbReference type="ChEBI" id="CHEBI:17154"/>
        <dbReference type="ChEBI" id="CHEBI:29965"/>
        <dbReference type="ChEBI" id="CHEBI:57540"/>
        <dbReference type="ChEBI" id="CHEBI:142554"/>
        <dbReference type="EC" id="2.4.2.31"/>
    </reaction>
</comment>
<evidence type="ECO:0000256" key="5">
    <source>
        <dbReference type="ARBA" id="ARBA00047597"/>
    </source>
</evidence>
<dbReference type="GO" id="GO:0035255">
    <property type="term" value="F:ionotropic glutamate receptor binding"/>
    <property type="evidence" value="ECO:0007669"/>
    <property type="project" value="TreeGrafter"/>
</dbReference>
<dbReference type="GO" id="GO:0106274">
    <property type="term" value="F:NAD+-protein-arginine ADP-ribosyltransferase activity"/>
    <property type="evidence" value="ECO:0007669"/>
    <property type="project" value="UniProtKB-EC"/>
</dbReference>
<reference evidence="9" key="1">
    <citation type="submission" date="2021-02" db="EMBL/GenBank/DDBJ databases">
        <authorList>
            <person name="Nowell W R."/>
        </authorList>
    </citation>
    <scope>NUCLEOTIDE SEQUENCE</scope>
</reference>
<dbReference type="GO" id="GO:0043197">
    <property type="term" value="C:dendritic spine"/>
    <property type="evidence" value="ECO:0007669"/>
    <property type="project" value="TreeGrafter"/>
</dbReference>
<dbReference type="GO" id="GO:0030160">
    <property type="term" value="F:synaptic receptor adaptor activity"/>
    <property type="evidence" value="ECO:0007669"/>
    <property type="project" value="TreeGrafter"/>
</dbReference>
<organism evidence="9 12">
    <name type="scientific">Didymodactylos carnosus</name>
    <dbReference type="NCBI Taxonomy" id="1234261"/>
    <lineage>
        <taxon>Eukaryota</taxon>
        <taxon>Metazoa</taxon>
        <taxon>Spiralia</taxon>
        <taxon>Gnathifera</taxon>
        <taxon>Rotifera</taxon>
        <taxon>Eurotatoria</taxon>
        <taxon>Bdelloidea</taxon>
        <taxon>Philodinida</taxon>
        <taxon>Philodinidae</taxon>
        <taxon>Didymodactylos</taxon>
    </lineage>
</organism>
<name>A0A815XM71_9BILA</name>
<sequence length="564" mass="64508">VGTSFKPTKSIPASQLLSEITKDSSADKAGLLENDYLLEINNINVESASHEQCAELIRATGETLLLKVITVTTDMVSKYAACVLEMKSKYVLLNKNESVIGNKSATLSKKLLLHSYLEGGNTKTKHGFFMRPLGKIQSQDKYVLNLLDEAQIELESSERLLEYISIFTDDEETMITNDQKRLQMITNDRQNDLVYEDNFNPIIFGMVQEFSYSKLYDVCAKYESEEDLSKHDNLSMKNSSFFTEKGLNKDEARAAAFAIAFYTGSQSDGINRGASMVARTSNGAAIKNLSEDDLNDAVIILYYLIRGLAHIPYYWGVSSRAVDLTNDELKVYTSESLITWFQFSSSKKGRSPPDNFSKERNTKFIIHSITGRPIQQFSMFPDEDEVLLLPHSVFIVLDHQVSYDNIHHTILMRQVELGFCKMSVLWVDDHIFDENWENKRHMEQASTRSLNVNVHFIAKSTTDSALSFLRSTFGQRLKNRETFRIVTDMNRDNEYPYQNTAGVRLIKKLRKLNFENQCLIFTGDEKRGREKVEKELSTNERKFVSITTNPDILQKFVCFEEKPC</sequence>
<comment type="similarity">
    <text evidence="1 6">Belongs to the Arg-specific ADP-ribosyltransferase family.</text>
</comment>
<keyword evidence="6" id="KW-0521">NADP</keyword>
<feature type="non-terminal residue" evidence="9">
    <location>
        <position position="1"/>
    </location>
</feature>
<keyword evidence="2 6" id="KW-0328">Glycosyltransferase</keyword>
<protein>
    <recommendedName>
        <fullName evidence="6">NAD(P)(+)--arginine ADP-ribosyltransferase</fullName>
        <ecNumber evidence="6">2.4.2.31</ecNumber>
    </recommendedName>
    <alternativeName>
        <fullName evidence="6">Mono(ADP-ribosyl)transferase</fullName>
    </alternativeName>
</protein>
<evidence type="ECO:0000256" key="1">
    <source>
        <dbReference type="ARBA" id="ARBA00009558"/>
    </source>
</evidence>
<dbReference type="OrthoDB" id="423533at2759"/>
<dbReference type="EMBL" id="CAJOBA010051619">
    <property type="protein sequence ID" value="CAF4246555.1"/>
    <property type="molecule type" value="Genomic_DNA"/>
</dbReference>
<dbReference type="Proteomes" id="UP000677228">
    <property type="component" value="Unassembled WGS sequence"/>
</dbReference>
<dbReference type="Gene3D" id="3.90.176.10">
    <property type="entry name" value="Toxin ADP-ribosyltransferase, Chain A, domain 1"/>
    <property type="match status" value="1"/>
</dbReference>
<dbReference type="EMBL" id="CAJNOK010029779">
    <property type="protein sequence ID" value="CAF1452022.1"/>
    <property type="molecule type" value="Genomic_DNA"/>
</dbReference>
<dbReference type="AlphaFoldDB" id="A0A815XM71"/>
<dbReference type="GO" id="GO:0014069">
    <property type="term" value="C:postsynaptic density"/>
    <property type="evidence" value="ECO:0007669"/>
    <property type="project" value="TreeGrafter"/>
</dbReference>
<dbReference type="SUPFAM" id="SSF56399">
    <property type="entry name" value="ADP-ribosylation"/>
    <property type="match status" value="1"/>
</dbReference>
<dbReference type="EMBL" id="CAJOBC010093960">
    <property type="protein sequence ID" value="CAF4421100.1"/>
    <property type="molecule type" value="Genomic_DNA"/>
</dbReference>